<comment type="caution">
    <text evidence="1">The sequence shown here is derived from an EMBL/GenBank/DDBJ whole genome shotgun (WGS) entry which is preliminary data.</text>
</comment>
<evidence type="ECO:0000313" key="1">
    <source>
        <dbReference type="EMBL" id="KKN20711.1"/>
    </source>
</evidence>
<reference evidence="1" key="1">
    <citation type="journal article" date="2015" name="Nature">
        <title>Complex archaea that bridge the gap between prokaryotes and eukaryotes.</title>
        <authorList>
            <person name="Spang A."/>
            <person name="Saw J.H."/>
            <person name="Jorgensen S.L."/>
            <person name="Zaremba-Niedzwiedzka K."/>
            <person name="Martijn J."/>
            <person name="Lind A.E."/>
            <person name="van Eijk R."/>
            <person name="Schleper C."/>
            <person name="Guy L."/>
            <person name="Ettema T.J."/>
        </authorList>
    </citation>
    <scope>NUCLEOTIDE SEQUENCE</scope>
</reference>
<proteinExistence type="predicted"/>
<accession>A0A0F9R5Y1</accession>
<protein>
    <submittedName>
        <fullName evidence="1">Uncharacterized protein</fullName>
    </submittedName>
</protein>
<dbReference type="AlphaFoldDB" id="A0A0F9R5Y1"/>
<dbReference type="EMBL" id="LAZR01003216">
    <property type="protein sequence ID" value="KKN20711.1"/>
    <property type="molecule type" value="Genomic_DNA"/>
</dbReference>
<gene>
    <name evidence="1" type="ORF">LCGC14_0932830</name>
</gene>
<organism evidence="1">
    <name type="scientific">marine sediment metagenome</name>
    <dbReference type="NCBI Taxonomy" id="412755"/>
    <lineage>
        <taxon>unclassified sequences</taxon>
        <taxon>metagenomes</taxon>
        <taxon>ecological metagenomes</taxon>
    </lineage>
</organism>
<sequence>MDHETETIIIKEAEVDKGIACLVKFLNEQPGIQTRFSCQGDDAKGIIPYVNFIAENPNSLAEFLKTWKDYRFATSIYIEHYADDFNPFLLNVILVNESHLKQLQRMIEEDGN</sequence>
<name>A0A0F9R5Y1_9ZZZZ</name>